<dbReference type="PROSITE" id="PS00028">
    <property type="entry name" value="ZINC_FINGER_C2H2_1"/>
    <property type="match status" value="1"/>
</dbReference>
<dbReference type="Gene3D" id="3.30.160.60">
    <property type="entry name" value="Classic Zinc Finger"/>
    <property type="match status" value="2"/>
</dbReference>
<dbReference type="InterPro" id="IPR013087">
    <property type="entry name" value="Znf_C2H2_type"/>
</dbReference>
<evidence type="ECO:0000313" key="12">
    <source>
        <dbReference type="RefSeq" id="XP_035664122.1"/>
    </source>
</evidence>
<evidence type="ECO:0000256" key="7">
    <source>
        <dbReference type="ARBA" id="ARBA00023242"/>
    </source>
</evidence>
<organism evidence="11 12">
    <name type="scientific">Branchiostoma floridae</name>
    <name type="common">Florida lancelet</name>
    <name type="synonym">Amphioxus</name>
    <dbReference type="NCBI Taxonomy" id="7739"/>
    <lineage>
        <taxon>Eukaryota</taxon>
        <taxon>Metazoa</taxon>
        <taxon>Chordata</taxon>
        <taxon>Cephalochordata</taxon>
        <taxon>Leptocardii</taxon>
        <taxon>Amphioxiformes</taxon>
        <taxon>Branchiostomatidae</taxon>
        <taxon>Branchiostoma</taxon>
    </lineage>
</organism>
<dbReference type="GO" id="GO:0008270">
    <property type="term" value="F:zinc ion binding"/>
    <property type="evidence" value="ECO:0007669"/>
    <property type="project" value="UniProtKB-KW"/>
</dbReference>
<evidence type="ECO:0000256" key="3">
    <source>
        <dbReference type="ARBA" id="ARBA00022737"/>
    </source>
</evidence>
<dbReference type="GO" id="GO:0003677">
    <property type="term" value="F:DNA binding"/>
    <property type="evidence" value="ECO:0007669"/>
    <property type="project" value="UniProtKB-KW"/>
</dbReference>
<evidence type="ECO:0000256" key="9">
    <source>
        <dbReference type="SAM" id="MobiDB-lite"/>
    </source>
</evidence>
<name>A0A9J7HTC7_BRAFL</name>
<evidence type="ECO:0000256" key="1">
    <source>
        <dbReference type="ARBA" id="ARBA00004123"/>
    </source>
</evidence>
<keyword evidence="6" id="KW-0238">DNA-binding</keyword>
<feature type="compositionally biased region" description="Polar residues" evidence="9">
    <location>
        <begin position="156"/>
        <end position="168"/>
    </location>
</feature>
<feature type="region of interest" description="Disordered" evidence="9">
    <location>
        <begin position="114"/>
        <end position="141"/>
    </location>
</feature>
<dbReference type="KEGG" id="bfo:118407710"/>
<feature type="region of interest" description="Disordered" evidence="9">
    <location>
        <begin position="150"/>
        <end position="169"/>
    </location>
</feature>
<keyword evidence="11" id="KW-1185">Reference proteome</keyword>
<dbReference type="Proteomes" id="UP000001554">
    <property type="component" value="Unplaced"/>
</dbReference>
<evidence type="ECO:0000313" key="11">
    <source>
        <dbReference type="Proteomes" id="UP000001554"/>
    </source>
</evidence>
<dbReference type="SUPFAM" id="SSF57667">
    <property type="entry name" value="beta-beta-alpha zinc fingers"/>
    <property type="match status" value="2"/>
</dbReference>
<dbReference type="RefSeq" id="XP_035664122.1">
    <property type="nucleotide sequence ID" value="XM_035808229.1"/>
</dbReference>
<dbReference type="PANTHER" id="PTHR24392">
    <property type="entry name" value="ZINC FINGER PROTEIN"/>
    <property type="match status" value="1"/>
</dbReference>
<protein>
    <submittedName>
        <fullName evidence="12">Zinc finger and SCAN domain-containing protein 2-like</fullName>
    </submittedName>
</protein>
<reference evidence="12" key="1">
    <citation type="submission" date="2025-08" db="UniProtKB">
        <authorList>
            <consortium name="RefSeq"/>
        </authorList>
    </citation>
    <scope>IDENTIFICATION</scope>
    <source>
        <strain evidence="12">S238N-H82</strain>
        <tissue evidence="12">Testes</tissue>
    </source>
</reference>
<accession>A0A9J7HTC7</accession>
<dbReference type="SMART" id="SM00355">
    <property type="entry name" value="ZnF_C2H2"/>
    <property type="match status" value="2"/>
</dbReference>
<sequence>MADFTCVSPVKELHVEQTLNETHIKEEPTGDTGWQQDGQENVLCQKTYSEDQETYNYQNETKLTGYPWSENYNSWEQIKDTGRQQDEETTVPNDETCGGVRAEMEESSCGFFSVGEHPGKEMGHSGQPGKESDSRETQTTDMGLQQETCDVKFPQPDNTSTSQVQESRGSIGRLVVKHTVEKPYMCGKSRKSNFNRHITEKHSDEKPYMCEECGYFTANRTLTSIDTYENTSEKPFMCGECGYRVAHKSTLSVHMKTRHYS</sequence>
<evidence type="ECO:0000256" key="2">
    <source>
        <dbReference type="ARBA" id="ARBA00022723"/>
    </source>
</evidence>
<dbReference type="GeneID" id="118407710"/>
<evidence type="ECO:0000256" key="4">
    <source>
        <dbReference type="ARBA" id="ARBA00022771"/>
    </source>
</evidence>
<keyword evidence="2" id="KW-0479">Metal-binding</keyword>
<proteinExistence type="predicted"/>
<evidence type="ECO:0000256" key="8">
    <source>
        <dbReference type="PROSITE-ProRule" id="PRU00042"/>
    </source>
</evidence>
<keyword evidence="5" id="KW-0862">Zinc</keyword>
<keyword evidence="4 8" id="KW-0863">Zinc-finger</keyword>
<dbReference type="GO" id="GO:0005634">
    <property type="term" value="C:nucleus"/>
    <property type="evidence" value="ECO:0007669"/>
    <property type="project" value="UniProtKB-SubCell"/>
</dbReference>
<dbReference type="OMA" id="FNRHITE"/>
<dbReference type="AlphaFoldDB" id="A0A9J7HTC7"/>
<dbReference type="PROSITE" id="PS50157">
    <property type="entry name" value="ZINC_FINGER_C2H2_2"/>
    <property type="match status" value="1"/>
</dbReference>
<dbReference type="PANTHER" id="PTHR24392:SF31">
    <property type="entry name" value="C2H2-TYPE DOMAIN-CONTAINING PROTEIN"/>
    <property type="match status" value="1"/>
</dbReference>
<keyword evidence="7" id="KW-0539">Nucleus</keyword>
<keyword evidence="3" id="KW-0677">Repeat</keyword>
<feature type="domain" description="C2H2-type" evidence="10">
    <location>
        <begin position="236"/>
        <end position="261"/>
    </location>
</feature>
<evidence type="ECO:0000256" key="6">
    <source>
        <dbReference type="ARBA" id="ARBA00023125"/>
    </source>
</evidence>
<dbReference type="FunFam" id="3.30.160.60:FF:002874">
    <property type="entry name" value="Uncharacterized protein"/>
    <property type="match status" value="1"/>
</dbReference>
<comment type="subcellular location">
    <subcellularLocation>
        <location evidence="1">Nucleus</location>
    </subcellularLocation>
</comment>
<evidence type="ECO:0000259" key="10">
    <source>
        <dbReference type="PROSITE" id="PS50157"/>
    </source>
</evidence>
<dbReference type="InterPro" id="IPR036236">
    <property type="entry name" value="Znf_C2H2_sf"/>
</dbReference>
<gene>
    <name evidence="12" type="primary">LOC118407710</name>
</gene>
<dbReference type="OrthoDB" id="10072647at2759"/>
<evidence type="ECO:0000256" key="5">
    <source>
        <dbReference type="ARBA" id="ARBA00022833"/>
    </source>
</evidence>